<dbReference type="OrthoDB" id="8564199at2"/>
<dbReference type="AlphaFoldDB" id="A0A432WB41"/>
<sequence length="160" mass="18359">MNKPNQIRDLLINALPFLGRNPDRLQVYIDQGNLAATTVKENLSFEYQYKCIVLVTDYADHSDTIMVPLLAWLYRNQHELLANPDKRKTGIQFRAELLNNNTADIEITLDLTERVKVSQTDEGMKVEHLPEPDINPYAEFEWELFIQGQQVEVGDTGGEP</sequence>
<protein>
    <submittedName>
        <fullName evidence="1">Phage tail protein</fullName>
    </submittedName>
</protein>
<name>A0A432WB41_9GAMM</name>
<dbReference type="InterPro" id="IPR009678">
    <property type="entry name" value="Phage_tail_completion_R"/>
</dbReference>
<evidence type="ECO:0000313" key="1">
    <source>
        <dbReference type="EMBL" id="RUO28183.1"/>
    </source>
</evidence>
<comment type="caution">
    <text evidence="1">The sequence shown here is derived from an EMBL/GenBank/DDBJ whole genome shotgun (WGS) entry which is preliminary data.</text>
</comment>
<organism evidence="1 2">
    <name type="scientific">Aliidiomarina sanyensis</name>
    <dbReference type="NCBI Taxonomy" id="1249555"/>
    <lineage>
        <taxon>Bacteria</taxon>
        <taxon>Pseudomonadati</taxon>
        <taxon>Pseudomonadota</taxon>
        <taxon>Gammaproteobacteria</taxon>
        <taxon>Alteromonadales</taxon>
        <taxon>Idiomarinaceae</taxon>
        <taxon>Aliidiomarina</taxon>
    </lineage>
</organism>
<dbReference type="EMBL" id="PIPM01000016">
    <property type="protein sequence ID" value="RUO28183.1"/>
    <property type="molecule type" value="Genomic_DNA"/>
</dbReference>
<gene>
    <name evidence="1" type="ORF">CWE11_10770</name>
</gene>
<dbReference type="Pfam" id="PF06891">
    <property type="entry name" value="P2_Phage_GpR"/>
    <property type="match status" value="1"/>
</dbReference>
<dbReference type="RefSeq" id="WP_126777632.1">
    <property type="nucleotide sequence ID" value="NZ_PIPM01000016.1"/>
</dbReference>
<reference evidence="1 2" key="1">
    <citation type="journal article" date="2011" name="Front. Microbiol.">
        <title>Genomic signatures of strain selection and enhancement in Bacillus atrophaeus var. globigii, a historical biowarfare simulant.</title>
        <authorList>
            <person name="Gibbons H.S."/>
            <person name="Broomall S.M."/>
            <person name="McNew L.A."/>
            <person name="Daligault H."/>
            <person name="Chapman C."/>
            <person name="Bruce D."/>
            <person name="Karavis M."/>
            <person name="Krepps M."/>
            <person name="McGregor P.A."/>
            <person name="Hong C."/>
            <person name="Park K.H."/>
            <person name="Akmal A."/>
            <person name="Feldman A."/>
            <person name="Lin J.S."/>
            <person name="Chang W.E."/>
            <person name="Higgs B.W."/>
            <person name="Demirev P."/>
            <person name="Lindquist J."/>
            <person name="Liem A."/>
            <person name="Fochler E."/>
            <person name="Read T.D."/>
            <person name="Tapia R."/>
            <person name="Johnson S."/>
            <person name="Bishop-Lilly K.A."/>
            <person name="Detter C."/>
            <person name="Han C."/>
            <person name="Sozhamannan S."/>
            <person name="Rosenzweig C.N."/>
            <person name="Skowronski E.W."/>
        </authorList>
    </citation>
    <scope>NUCLEOTIDE SEQUENCE [LARGE SCALE GENOMIC DNA]</scope>
    <source>
        <strain evidence="1 2">GYP-17</strain>
    </source>
</reference>
<evidence type="ECO:0000313" key="2">
    <source>
        <dbReference type="Proteomes" id="UP000288405"/>
    </source>
</evidence>
<keyword evidence="2" id="KW-1185">Reference proteome</keyword>
<proteinExistence type="predicted"/>
<dbReference type="Proteomes" id="UP000288405">
    <property type="component" value="Unassembled WGS sequence"/>
</dbReference>
<accession>A0A432WB41</accession>